<feature type="region of interest" description="Disordered" evidence="4">
    <location>
        <begin position="115"/>
        <end position="136"/>
    </location>
</feature>
<comment type="caution">
    <text evidence="8">The sequence shown here is derived from an EMBL/GenBank/DDBJ whole genome shotgun (WGS) entry which is preliminary data.</text>
</comment>
<evidence type="ECO:0000256" key="4">
    <source>
        <dbReference type="SAM" id="MobiDB-lite"/>
    </source>
</evidence>
<keyword evidence="3" id="KW-0813">Transport</keyword>
<dbReference type="GO" id="GO:0016192">
    <property type="term" value="P:vesicle-mediated transport"/>
    <property type="evidence" value="ECO:0007669"/>
    <property type="project" value="InterPro"/>
</dbReference>
<dbReference type="GO" id="GO:0035658">
    <property type="term" value="C:Mon1-Ccz1 complex"/>
    <property type="evidence" value="ECO:0007669"/>
    <property type="project" value="TreeGrafter"/>
</dbReference>
<dbReference type="InterPro" id="IPR043971">
    <property type="entry name" value="FUZ/MON1/HPS1_longin_2"/>
</dbReference>
<feature type="domain" description="FUZ/MON1/HPS1 second Longin" evidence="6">
    <location>
        <begin position="318"/>
        <end position="389"/>
    </location>
</feature>
<keyword evidence="3" id="KW-0653">Protein transport</keyword>
<evidence type="ECO:0000259" key="7">
    <source>
        <dbReference type="Pfam" id="PF19038"/>
    </source>
</evidence>
<comment type="similarity">
    <text evidence="3">Belongs to the MON1/SAND family.</text>
</comment>
<evidence type="ECO:0000256" key="1">
    <source>
        <dbReference type="ARBA" id="ARBA00004380"/>
    </source>
</evidence>
<keyword evidence="3" id="KW-0472">Membrane</keyword>
<dbReference type="GO" id="GO:0032585">
    <property type="term" value="C:multivesicular body membrane"/>
    <property type="evidence" value="ECO:0007669"/>
    <property type="project" value="UniProtKB-SubCell"/>
</dbReference>
<dbReference type="EMBL" id="JABCKI010005728">
    <property type="protein sequence ID" value="KAG5639206.1"/>
    <property type="molecule type" value="Genomic_DNA"/>
</dbReference>
<dbReference type="PRINTS" id="PR01546">
    <property type="entry name" value="YEAST73DUF"/>
</dbReference>
<dbReference type="PANTHER" id="PTHR13027:SF7">
    <property type="entry name" value="VACUOLAR FUSION PROTEIN MON1 HOMOLOG"/>
    <property type="match status" value="1"/>
</dbReference>
<feature type="domain" description="FUZ/MON1/HPS1 third Longin" evidence="7">
    <location>
        <begin position="486"/>
        <end position="589"/>
    </location>
</feature>
<feature type="domain" description="FUZ/MON1/HPS1 first Longin" evidence="5">
    <location>
        <begin position="154"/>
        <end position="277"/>
    </location>
</feature>
<evidence type="ECO:0000256" key="2">
    <source>
        <dbReference type="ARBA" id="ARBA00018132"/>
    </source>
</evidence>
<dbReference type="Pfam" id="PF19036">
    <property type="entry name" value="Fuz_longin_1"/>
    <property type="match status" value="1"/>
</dbReference>
<sequence length="600" mass="66532">MSRTPSGSPSPKPPTPRLVVPPSIRPSSSLSNFHIHSHSVDPSNLPAVSLETHNQVLDSTTSSVINLDLNEGILLQDDDAATEEVEEVTVMSLDSDIDKGDEDSKKTLRDHLKRTLNHATSRSDATLPRSHPKGKSGKIYDIPFDAVSRYPPRQYFVLTDAGKPVFISRPDGEDSGNVAAMIGVMQALISVFLDDNDKLRCINAGRTRITFVLRPPLYYACASSWGEPESVTRSHLEYLHLQILSVVTAAQLRRIFERRTNFDLRRLLNGAEGFLFSLLDRLEFDLAISTSSLQCLRLDSSLRKRAAEALLPSSKMKDILYIILVAEGKVTALIRPRKHSIHPADIHIVLNTIHSPSILNSPASSSWIPLCLPKFNPSGFANAYISFLRRNNGGIMEQEGTGTSALMEDHMHSEPTPTQRRISPHIGSDLPISLVCISGGAEFDSIRGWCDTVTERLEKEGIMDAIVEACSSGKTQYSVADLGIPGLRHFIYKSRSQVQVTAPTFEEPYDDVEEHRRLITLYQTLHDAIHAKSGQDGTLKLQYIRTDKEAVMGWITQPFELYITLSPRLPKTAAVGAANAVARWVKKEEGRLFLRDAPVF</sequence>
<evidence type="ECO:0000259" key="5">
    <source>
        <dbReference type="Pfam" id="PF19036"/>
    </source>
</evidence>
<dbReference type="Proteomes" id="UP000717328">
    <property type="component" value="Unassembled WGS sequence"/>
</dbReference>
<dbReference type="InterPro" id="IPR043970">
    <property type="entry name" value="FUZ/MON1/HPS1_longin_3"/>
</dbReference>
<dbReference type="GO" id="GO:0000329">
    <property type="term" value="C:fungal-type vacuole membrane"/>
    <property type="evidence" value="ECO:0007669"/>
    <property type="project" value="TreeGrafter"/>
</dbReference>
<comment type="function">
    <text evidence="3">Required for multiple vacuole delivery pathways including the cytoplasm to vacuole transport (Cvt), autophagy, pexophagy and endocytosis.</text>
</comment>
<name>A0A9P7K5M6_9AGAR</name>
<evidence type="ECO:0000259" key="6">
    <source>
        <dbReference type="Pfam" id="PF19037"/>
    </source>
</evidence>
<dbReference type="PANTHER" id="PTHR13027">
    <property type="entry name" value="SAND PROTEIN-RELATED"/>
    <property type="match status" value="1"/>
</dbReference>
<evidence type="ECO:0000313" key="8">
    <source>
        <dbReference type="EMBL" id="KAG5639206.1"/>
    </source>
</evidence>
<keyword evidence="3" id="KW-0926">Vacuole</keyword>
<keyword evidence="3" id="KW-0967">Endosome</keyword>
<dbReference type="AlphaFoldDB" id="A0A9P7K5M6"/>
<dbReference type="Pfam" id="PF19038">
    <property type="entry name" value="Fuz_longin_3"/>
    <property type="match status" value="1"/>
</dbReference>
<comment type="subcellular location">
    <subcellularLocation>
        <location evidence="3">Endosome</location>
        <location evidence="3">Multivesicular body membrane</location>
        <topology evidence="3">Peripheral membrane protein</topology>
    </subcellularLocation>
    <subcellularLocation>
        <location evidence="1 3">Prevacuolar compartment membrane</location>
        <topology evidence="1 3">Peripheral membrane protein</topology>
    </subcellularLocation>
    <subcellularLocation>
        <location evidence="3">Vacuole membrane</location>
        <topology evidence="3">Peripheral membrane protein</topology>
    </subcellularLocation>
</comment>
<evidence type="ECO:0000313" key="9">
    <source>
        <dbReference type="Proteomes" id="UP000717328"/>
    </source>
</evidence>
<dbReference type="InterPro" id="IPR043972">
    <property type="entry name" value="FUZ/MON1/HPS1_longin_1"/>
</dbReference>
<dbReference type="Pfam" id="PF19037">
    <property type="entry name" value="Fuz_longin_2"/>
    <property type="match status" value="1"/>
</dbReference>
<accession>A0A9P7K5M6</accession>
<keyword evidence="9" id="KW-1185">Reference proteome</keyword>
<dbReference type="OrthoDB" id="272411at2759"/>
<dbReference type="InterPro" id="IPR004353">
    <property type="entry name" value="Mon1"/>
</dbReference>
<keyword evidence="3" id="KW-0072">Autophagy</keyword>
<reference evidence="8" key="2">
    <citation type="submission" date="2021-10" db="EMBL/GenBank/DDBJ databases">
        <title>Phylogenomics reveals ancestral predisposition of the termite-cultivated fungus Termitomyces towards a domesticated lifestyle.</title>
        <authorList>
            <person name="Auxier B."/>
            <person name="Grum-Grzhimaylo A."/>
            <person name="Cardenas M.E."/>
            <person name="Lodge J.D."/>
            <person name="Laessoe T."/>
            <person name="Pedersen O."/>
            <person name="Smith M.E."/>
            <person name="Kuyper T.W."/>
            <person name="Franco-Molano E.A."/>
            <person name="Baroni T.J."/>
            <person name="Aanen D.K."/>
        </authorList>
    </citation>
    <scope>NUCLEOTIDE SEQUENCE</scope>
    <source>
        <strain evidence="8">D49</strain>
    </source>
</reference>
<organism evidence="8 9">
    <name type="scientific">Sphagnurus paluster</name>
    <dbReference type="NCBI Taxonomy" id="117069"/>
    <lineage>
        <taxon>Eukaryota</taxon>
        <taxon>Fungi</taxon>
        <taxon>Dikarya</taxon>
        <taxon>Basidiomycota</taxon>
        <taxon>Agaricomycotina</taxon>
        <taxon>Agaricomycetes</taxon>
        <taxon>Agaricomycetidae</taxon>
        <taxon>Agaricales</taxon>
        <taxon>Tricholomatineae</taxon>
        <taxon>Lyophyllaceae</taxon>
        <taxon>Sphagnurus</taxon>
    </lineage>
</organism>
<reference evidence="8" key="1">
    <citation type="submission" date="2021-02" db="EMBL/GenBank/DDBJ databases">
        <authorList>
            <person name="Nieuwenhuis M."/>
            <person name="Van De Peppel L.J.J."/>
        </authorList>
    </citation>
    <scope>NUCLEOTIDE SEQUENCE</scope>
    <source>
        <strain evidence="8">D49</strain>
    </source>
</reference>
<protein>
    <recommendedName>
        <fullName evidence="2 3">Vacuolar fusion protein MON1</fullName>
    </recommendedName>
</protein>
<dbReference type="GO" id="GO:0006914">
    <property type="term" value="P:autophagy"/>
    <property type="evidence" value="ECO:0007669"/>
    <property type="project" value="UniProtKB-UniRule"/>
</dbReference>
<gene>
    <name evidence="8" type="ORF">H0H81_005685</name>
</gene>
<evidence type="ECO:0000256" key="3">
    <source>
        <dbReference type="RuleBase" id="RU367048"/>
    </source>
</evidence>
<proteinExistence type="inferred from homology"/>
<dbReference type="GO" id="GO:0006623">
    <property type="term" value="P:protein targeting to vacuole"/>
    <property type="evidence" value="ECO:0007669"/>
    <property type="project" value="UniProtKB-UniRule"/>
</dbReference>